<gene>
    <name evidence="1" type="ORF">SAMN04488113_12521</name>
</gene>
<evidence type="ECO:0000313" key="1">
    <source>
        <dbReference type="EMBL" id="SEI85088.1"/>
    </source>
</evidence>
<dbReference type="PANTHER" id="PTHR28037:SF1">
    <property type="entry name" value="ALCOHOL O-ACETYLTRANSFERASE 1-RELATED"/>
    <property type="match status" value="1"/>
</dbReference>
<dbReference type="AlphaFoldDB" id="A0A1H6TY98"/>
<dbReference type="Pfam" id="PF07247">
    <property type="entry name" value="AATase"/>
    <property type="match status" value="1"/>
</dbReference>
<keyword evidence="1" id="KW-0808">Transferase</keyword>
<dbReference type="STRING" id="1130080.SAMN04488113_12521"/>
<dbReference type="PANTHER" id="PTHR28037">
    <property type="entry name" value="ALCOHOL O-ACETYLTRANSFERASE 1-RELATED"/>
    <property type="match status" value="1"/>
</dbReference>
<organism evidence="1 2">
    <name type="scientific">Alkalibacterium gilvum</name>
    <dbReference type="NCBI Taxonomy" id="1130080"/>
    <lineage>
        <taxon>Bacteria</taxon>
        <taxon>Bacillati</taxon>
        <taxon>Bacillota</taxon>
        <taxon>Bacilli</taxon>
        <taxon>Lactobacillales</taxon>
        <taxon>Carnobacteriaceae</taxon>
        <taxon>Alkalibacterium</taxon>
    </lineage>
</organism>
<dbReference type="Proteomes" id="UP000198564">
    <property type="component" value="Unassembled WGS sequence"/>
</dbReference>
<dbReference type="RefSeq" id="WP_091635255.1">
    <property type="nucleotide sequence ID" value="NZ_FNYW01000025.1"/>
</dbReference>
<keyword evidence="2" id="KW-1185">Reference proteome</keyword>
<dbReference type="EMBL" id="FNYW01000025">
    <property type="protein sequence ID" value="SEI85088.1"/>
    <property type="molecule type" value="Genomic_DNA"/>
</dbReference>
<proteinExistence type="predicted"/>
<dbReference type="OrthoDB" id="4876345at2"/>
<sequence length="448" mass="52645">MEEKKWVRLDHASNIFLAAKNETDTKVFRLSAEMTEIVDPVLLQSALKETYKAYPLFHNVLRRGLFWYYLEEDEGLPKVKPETAPPCSPLYHYDRRELLFRVLYYKDRIHLEVFHALTDGTGALWFFEDLLAEYVRLRQAKQLESMDKPERREKADLEDSFKRYFSKKKKYATIEASMRPLERYKDIETASGDEKVEKKPRASAVYHIRGEKTPDHRQRVIELSTSLTGVLNLARVENVSLTVYMTALYMLAVYQASKNKSKDVTVTTSIPINLRQFFPSVSVRNFFSTTVVSYTFKPDQEDHLDGLCTVLKKQLQSRLKKEALEKRLKRFMRFEFYPLIRIAPRPLKDGVLKAVNYFNNKNITVAMSNLGRVQLPEGMEEYVKQTFFYTSAVRPQFCLMSYREVLSICFTSPFIETDIHREFVRLLTEREIDVTMDVNKVSREEINE</sequence>
<dbReference type="InterPro" id="IPR010828">
    <property type="entry name" value="Atf2/Sli1-like"/>
</dbReference>
<accession>A0A1H6TY98</accession>
<reference evidence="2" key="1">
    <citation type="submission" date="2016-10" db="EMBL/GenBank/DDBJ databases">
        <authorList>
            <person name="Varghese N."/>
            <person name="Submissions S."/>
        </authorList>
    </citation>
    <scope>NUCLEOTIDE SEQUENCE [LARGE SCALE GENOMIC DNA]</scope>
    <source>
        <strain evidence="2">DSM 25751</strain>
    </source>
</reference>
<dbReference type="InterPro" id="IPR052058">
    <property type="entry name" value="Alcohol_O-acetyltransferase"/>
</dbReference>
<protein>
    <submittedName>
        <fullName evidence="1">Alcohol acetyltransferase</fullName>
    </submittedName>
</protein>
<dbReference type="GO" id="GO:0016740">
    <property type="term" value="F:transferase activity"/>
    <property type="evidence" value="ECO:0007669"/>
    <property type="project" value="UniProtKB-KW"/>
</dbReference>
<name>A0A1H6TY98_9LACT</name>
<evidence type="ECO:0000313" key="2">
    <source>
        <dbReference type="Proteomes" id="UP000198564"/>
    </source>
</evidence>